<feature type="signal peptide" evidence="3">
    <location>
        <begin position="1"/>
        <end position="19"/>
    </location>
</feature>
<feature type="compositionally biased region" description="Low complexity" evidence="1">
    <location>
        <begin position="167"/>
        <end position="182"/>
    </location>
</feature>
<feature type="compositionally biased region" description="Polar residues" evidence="1">
    <location>
        <begin position="157"/>
        <end position="166"/>
    </location>
</feature>
<dbReference type="Proteomes" id="UP000807306">
    <property type="component" value="Unassembled WGS sequence"/>
</dbReference>
<comment type="caution">
    <text evidence="4">The sequence shown here is derived from an EMBL/GenBank/DDBJ whole genome shotgun (WGS) entry which is preliminary data.</text>
</comment>
<keyword evidence="2" id="KW-0472">Membrane</keyword>
<evidence type="ECO:0000256" key="3">
    <source>
        <dbReference type="SAM" id="SignalP"/>
    </source>
</evidence>
<organism evidence="4 5">
    <name type="scientific">Crepidotus variabilis</name>
    <dbReference type="NCBI Taxonomy" id="179855"/>
    <lineage>
        <taxon>Eukaryota</taxon>
        <taxon>Fungi</taxon>
        <taxon>Dikarya</taxon>
        <taxon>Basidiomycota</taxon>
        <taxon>Agaricomycotina</taxon>
        <taxon>Agaricomycetes</taxon>
        <taxon>Agaricomycetidae</taxon>
        <taxon>Agaricales</taxon>
        <taxon>Agaricineae</taxon>
        <taxon>Crepidotaceae</taxon>
        <taxon>Crepidotus</taxon>
    </lineage>
</organism>
<sequence length="349" mass="35974">MLGVATTIALSLLPSYVSAQTTATGQTPAKATCLSGYDWSFNSDNVSPCDVAASLAGVCVGGTFTLAPLDQGFVYLGPSAANANSCRCSSVYYSLLSACANCQARNFIRWSAYNANCSTVYSQVFTQPIPAGTKVPAYAYLDVQTSDDFNATLAQNTKGTESTRVQAASSSSKPSASHTAAPAKKKTNVGAIAGGVVAGVVGLILIAALIAWLVARRRKTKPAVSKPIAYEPVQQSPNMGYAPNQNSMAPYGGMASMSPAPTTMSHGAGMSPGPGMSPAPGTVYDPNDPTTFPVAEHSTGTGSYNPYPQHTGTPDHLLHQQSYQGGMAQNYTGSTNAGGRPQYTGAPEV</sequence>
<dbReference type="EMBL" id="MU157865">
    <property type="protein sequence ID" value="KAF9527007.1"/>
    <property type="molecule type" value="Genomic_DNA"/>
</dbReference>
<evidence type="ECO:0000313" key="4">
    <source>
        <dbReference type="EMBL" id="KAF9527007.1"/>
    </source>
</evidence>
<keyword evidence="2" id="KW-0812">Transmembrane</keyword>
<evidence type="ECO:0000313" key="5">
    <source>
        <dbReference type="Proteomes" id="UP000807306"/>
    </source>
</evidence>
<keyword evidence="2" id="KW-1133">Transmembrane helix</keyword>
<keyword evidence="3" id="KW-0732">Signal</keyword>
<name>A0A9P6EDL4_9AGAR</name>
<feature type="region of interest" description="Disordered" evidence="1">
    <location>
        <begin position="157"/>
        <end position="184"/>
    </location>
</feature>
<dbReference type="OrthoDB" id="2576311at2759"/>
<evidence type="ECO:0008006" key="6">
    <source>
        <dbReference type="Google" id="ProtNLM"/>
    </source>
</evidence>
<reference evidence="4" key="1">
    <citation type="submission" date="2020-11" db="EMBL/GenBank/DDBJ databases">
        <authorList>
            <consortium name="DOE Joint Genome Institute"/>
            <person name="Ahrendt S."/>
            <person name="Riley R."/>
            <person name="Andreopoulos W."/>
            <person name="Labutti K."/>
            <person name="Pangilinan J."/>
            <person name="Ruiz-Duenas F.J."/>
            <person name="Barrasa J.M."/>
            <person name="Sanchez-Garcia M."/>
            <person name="Camarero S."/>
            <person name="Miyauchi S."/>
            <person name="Serrano A."/>
            <person name="Linde D."/>
            <person name="Babiker R."/>
            <person name="Drula E."/>
            <person name="Ayuso-Fernandez I."/>
            <person name="Pacheco R."/>
            <person name="Padilla G."/>
            <person name="Ferreira P."/>
            <person name="Barriuso J."/>
            <person name="Kellner H."/>
            <person name="Castanera R."/>
            <person name="Alfaro M."/>
            <person name="Ramirez L."/>
            <person name="Pisabarro A.G."/>
            <person name="Kuo A."/>
            <person name="Tritt A."/>
            <person name="Lipzen A."/>
            <person name="He G."/>
            <person name="Yan M."/>
            <person name="Ng V."/>
            <person name="Cullen D."/>
            <person name="Martin F."/>
            <person name="Rosso M.-N."/>
            <person name="Henrissat B."/>
            <person name="Hibbett D."/>
            <person name="Martinez A.T."/>
            <person name="Grigoriev I.V."/>
        </authorList>
    </citation>
    <scope>NUCLEOTIDE SEQUENCE</scope>
    <source>
        <strain evidence="4">CBS 506.95</strain>
    </source>
</reference>
<dbReference type="AlphaFoldDB" id="A0A9P6EDL4"/>
<feature type="transmembrane region" description="Helical" evidence="2">
    <location>
        <begin position="191"/>
        <end position="215"/>
    </location>
</feature>
<evidence type="ECO:0000256" key="2">
    <source>
        <dbReference type="SAM" id="Phobius"/>
    </source>
</evidence>
<protein>
    <recommendedName>
        <fullName evidence="6">Transmembrane protein</fullName>
    </recommendedName>
</protein>
<proteinExistence type="predicted"/>
<feature type="chain" id="PRO_5040211113" description="Transmembrane protein" evidence="3">
    <location>
        <begin position="20"/>
        <end position="349"/>
    </location>
</feature>
<keyword evidence="5" id="KW-1185">Reference proteome</keyword>
<gene>
    <name evidence="4" type="ORF">CPB83DRAFT_856976</name>
</gene>
<evidence type="ECO:0000256" key="1">
    <source>
        <dbReference type="SAM" id="MobiDB-lite"/>
    </source>
</evidence>
<accession>A0A9P6EDL4</accession>